<protein>
    <submittedName>
        <fullName evidence="4">Mce-associated membrane protein</fullName>
    </submittedName>
</protein>
<name>A0A370H6F3_9NOCA</name>
<evidence type="ECO:0000313" key="5">
    <source>
        <dbReference type="Proteomes" id="UP000255355"/>
    </source>
</evidence>
<sequence length="159" mass="17483">MPRITLRRFVIALPPAAVAVAALTVIPPAAAAPTDPAQLAACDFGRQLSTFDFNAYDDYDQRVLDRSTGPFHEQFQASAAERRARATGSHTIAEARTVECRTETSDPEHAEIMVTVDQSTRSDVTLGLPQPIRSSMRVYLDNVEGRWLASRVDPVQAMR</sequence>
<evidence type="ECO:0000313" key="4">
    <source>
        <dbReference type="EMBL" id="RDI49731.1"/>
    </source>
</evidence>
<dbReference type="STRING" id="1210089.GCA_001613165_02334"/>
<gene>
    <name evidence="4" type="ORF">DFR68_106167</name>
</gene>
<feature type="signal peptide" evidence="3">
    <location>
        <begin position="1"/>
        <end position="31"/>
    </location>
</feature>
<dbReference type="PANTHER" id="PTHR37042">
    <property type="entry name" value="OUTER MEMBRANE PROTEIN RV1973"/>
    <property type="match status" value="1"/>
</dbReference>
<dbReference type="AlphaFoldDB" id="A0A370H6F3"/>
<dbReference type="GO" id="GO:0016020">
    <property type="term" value="C:membrane"/>
    <property type="evidence" value="ECO:0007669"/>
    <property type="project" value="UniProtKB-SubCell"/>
</dbReference>
<reference evidence="4 5" key="1">
    <citation type="submission" date="2018-07" db="EMBL/GenBank/DDBJ databases">
        <title>Genomic Encyclopedia of Type Strains, Phase IV (KMG-IV): sequencing the most valuable type-strain genomes for metagenomic binning, comparative biology and taxonomic classification.</title>
        <authorList>
            <person name="Goeker M."/>
        </authorList>
    </citation>
    <scope>NUCLEOTIDE SEQUENCE [LARGE SCALE GENOMIC DNA]</scope>
    <source>
        <strain evidence="4 5">DSM 44952</strain>
    </source>
</reference>
<dbReference type="Proteomes" id="UP000255355">
    <property type="component" value="Unassembled WGS sequence"/>
</dbReference>
<keyword evidence="3" id="KW-0732">Signal</keyword>
<organism evidence="4 5">
    <name type="scientific">Nocardia mexicana</name>
    <dbReference type="NCBI Taxonomy" id="279262"/>
    <lineage>
        <taxon>Bacteria</taxon>
        <taxon>Bacillati</taxon>
        <taxon>Actinomycetota</taxon>
        <taxon>Actinomycetes</taxon>
        <taxon>Mycobacteriales</taxon>
        <taxon>Nocardiaceae</taxon>
        <taxon>Nocardia</taxon>
    </lineage>
</organism>
<evidence type="ECO:0000256" key="3">
    <source>
        <dbReference type="SAM" id="SignalP"/>
    </source>
</evidence>
<proteinExistence type="predicted"/>
<dbReference type="RefSeq" id="WP_068017920.1">
    <property type="nucleotide sequence ID" value="NZ_QQAZ01000006.1"/>
</dbReference>
<keyword evidence="5" id="KW-1185">Reference proteome</keyword>
<keyword evidence="2" id="KW-0472">Membrane</keyword>
<accession>A0A370H6F3</accession>
<feature type="chain" id="PRO_5016968310" evidence="3">
    <location>
        <begin position="32"/>
        <end position="159"/>
    </location>
</feature>
<dbReference type="PANTHER" id="PTHR37042:SF4">
    <property type="entry name" value="OUTER MEMBRANE PROTEIN RV1973"/>
    <property type="match status" value="1"/>
</dbReference>
<comment type="caution">
    <text evidence="4">The sequence shown here is derived from an EMBL/GenBank/DDBJ whole genome shotgun (WGS) entry which is preliminary data.</text>
</comment>
<evidence type="ECO:0000256" key="2">
    <source>
        <dbReference type="ARBA" id="ARBA00023136"/>
    </source>
</evidence>
<evidence type="ECO:0000256" key="1">
    <source>
        <dbReference type="ARBA" id="ARBA00004370"/>
    </source>
</evidence>
<comment type="subcellular location">
    <subcellularLocation>
        <location evidence="1">Membrane</location>
    </subcellularLocation>
</comment>
<dbReference type="OrthoDB" id="4558585at2"/>
<dbReference type="EMBL" id="QQAZ01000006">
    <property type="protein sequence ID" value="RDI49731.1"/>
    <property type="molecule type" value="Genomic_DNA"/>
</dbReference>